<reference evidence="2 3" key="1">
    <citation type="submission" date="2014-03" db="EMBL/GenBank/DDBJ databases">
        <title>Whole genome sequence of Novosphingobium resinovorum KF1.</title>
        <authorList>
            <person name="Gan H.M."/>
            <person name="Gan H.Y."/>
            <person name="Chew T.H."/>
            <person name="Savka M.A."/>
        </authorList>
    </citation>
    <scope>NUCLEOTIDE SEQUENCE [LARGE SCALE GENOMIC DNA]</scope>
    <source>
        <strain evidence="2 3">KF1</strain>
    </source>
</reference>
<evidence type="ECO:0000259" key="1">
    <source>
        <dbReference type="SMART" id="SM00829"/>
    </source>
</evidence>
<accession>A0A031JTZ3</accession>
<dbReference type="eggNOG" id="COG0604">
    <property type="taxonomic scope" value="Bacteria"/>
</dbReference>
<dbReference type="PANTHER" id="PTHR43677">
    <property type="entry name" value="SHORT-CHAIN DEHYDROGENASE/REDUCTASE"/>
    <property type="match status" value="1"/>
</dbReference>
<dbReference type="SUPFAM" id="SSF51735">
    <property type="entry name" value="NAD(P)-binding Rossmann-fold domains"/>
    <property type="match status" value="1"/>
</dbReference>
<dbReference type="InterPro" id="IPR020843">
    <property type="entry name" value="ER"/>
</dbReference>
<dbReference type="PANTHER" id="PTHR43677:SF4">
    <property type="entry name" value="QUINONE OXIDOREDUCTASE-LIKE PROTEIN 2"/>
    <property type="match status" value="1"/>
</dbReference>
<organism evidence="2 3">
    <name type="scientific">Novosphingobium resinovorum</name>
    <dbReference type="NCBI Taxonomy" id="158500"/>
    <lineage>
        <taxon>Bacteria</taxon>
        <taxon>Pseudomonadati</taxon>
        <taxon>Pseudomonadota</taxon>
        <taxon>Alphaproteobacteria</taxon>
        <taxon>Sphingomonadales</taxon>
        <taxon>Sphingomonadaceae</taxon>
        <taxon>Novosphingobium</taxon>
    </lineage>
</organism>
<evidence type="ECO:0000313" key="2">
    <source>
        <dbReference type="EMBL" id="EZP80420.1"/>
    </source>
</evidence>
<dbReference type="Proteomes" id="UP000024329">
    <property type="component" value="Unassembled WGS sequence"/>
</dbReference>
<dbReference type="SMART" id="SM00829">
    <property type="entry name" value="PKS_ER"/>
    <property type="match status" value="1"/>
</dbReference>
<dbReference type="Gene3D" id="3.40.50.720">
    <property type="entry name" value="NAD(P)-binding Rossmann-like Domain"/>
    <property type="match status" value="1"/>
</dbReference>
<dbReference type="InterPro" id="IPR051397">
    <property type="entry name" value="Zn-ADH-like_protein"/>
</dbReference>
<dbReference type="GO" id="GO:0016491">
    <property type="term" value="F:oxidoreductase activity"/>
    <property type="evidence" value="ECO:0007669"/>
    <property type="project" value="InterPro"/>
</dbReference>
<dbReference type="Gene3D" id="3.90.180.10">
    <property type="entry name" value="Medium-chain alcohol dehydrogenases, catalytic domain"/>
    <property type="match status" value="1"/>
</dbReference>
<dbReference type="Pfam" id="PF00107">
    <property type="entry name" value="ADH_zinc_N"/>
    <property type="match status" value="1"/>
</dbReference>
<proteinExistence type="predicted"/>
<dbReference type="SUPFAM" id="SSF50129">
    <property type="entry name" value="GroES-like"/>
    <property type="match status" value="1"/>
</dbReference>
<dbReference type="AlphaFoldDB" id="A0A031JTZ3"/>
<name>A0A031JTZ3_9SPHN</name>
<dbReference type="PROSITE" id="PS01162">
    <property type="entry name" value="QOR_ZETA_CRYSTAL"/>
    <property type="match status" value="1"/>
</dbReference>
<dbReference type="GO" id="GO:0008270">
    <property type="term" value="F:zinc ion binding"/>
    <property type="evidence" value="ECO:0007669"/>
    <property type="project" value="InterPro"/>
</dbReference>
<dbReference type="EMBL" id="JFYZ01000017">
    <property type="protein sequence ID" value="EZP80420.1"/>
    <property type="molecule type" value="Genomic_DNA"/>
</dbReference>
<dbReference type="InterPro" id="IPR013154">
    <property type="entry name" value="ADH-like_N"/>
</dbReference>
<gene>
    <name evidence="2" type="ORF">BV97_03507</name>
</gene>
<dbReference type="PATRIC" id="fig|158500.4.peg.3578"/>
<dbReference type="InterPro" id="IPR011032">
    <property type="entry name" value="GroES-like_sf"/>
</dbReference>
<evidence type="ECO:0000313" key="3">
    <source>
        <dbReference type="Proteomes" id="UP000024329"/>
    </source>
</evidence>
<dbReference type="InterPro" id="IPR013149">
    <property type="entry name" value="ADH-like_C"/>
</dbReference>
<dbReference type="InterPro" id="IPR036291">
    <property type="entry name" value="NAD(P)-bd_dom_sf"/>
</dbReference>
<sequence>MKAVWYNENGGPEVMHFGEQPDPEVGPRTVLIRVNVISIEGGDLLNRIHTPPAHTPFVPGYQAAGTVAAVGAEVTRFAVGDRVVGFNWSGSHAELFAVPETYAYPVPEGMDLALAAVVPIAFGTAYDALFTYGGLVAGETVLVQGAAGGVGLAAVQLASQAGATVIGTASSPERLARVEPFGLTHGIDYRREDIAARCKEITARKGIDLALDLAGGAGKDALVEALRGHGRYAVVGAAEGTLPSFGFFELIRKAMQVTGISFGRDMHTPRVHALLADLLAKVHAGELAMPIEREFGLAEAVAAHRFVAEGHPFGRVVMRI</sequence>
<comment type="caution">
    <text evidence="2">The sequence shown here is derived from an EMBL/GenBank/DDBJ whole genome shotgun (WGS) entry which is preliminary data.</text>
</comment>
<dbReference type="STRING" id="158500.BES08_09095"/>
<feature type="domain" description="Enoyl reductase (ER)" evidence="1">
    <location>
        <begin position="10"/>
        <end position="318"/>
    </location>
</feature>
<dbReference type="Pfam" id="PF08240">
    <property type="entry name" value="ADH_N"/>
    <property type="match status" value="1"/>
</dbReference>
<dbReference type="InterPro" id="IPR002364">
    <property type="entry name" value="Quin_OxRdtase/zeta-crystal_CS"/>
</dbReference>
<dbReference type="RefSeq" id="WP_036527255.1">
    <property type="nucleotide sequence ID" value="NZ_CP128492.1"/>
</dbReference>
<protein>
    <submittedName>
        <fullName evidence="2">Alcohol dehydrogenase</fullName>
    </submittedName>
</protein>